<evidence type="ECO:0000256" key="1">
    <source>
        <dbReference type="ARBA" id="ARBA00008455"/>
    </source>
</evidence>
<dbReference type="EMBL" id="UYRT01001583">
    <property type="protein sequence ID" value="VDK29838.1"/>
    <property type="molecule type" value="Genomic_DNA"/>
</dbReference>
<accession>A0A183CXZ6</accession>
<evidence type="ECO:0000256" key="3">
    <source>
        <dbReference type="ARBA" id="ARBA00022801"/>
    </source>
</evidence>
<keyword evidence="3" id="KW-0378">Hydrolase</keyword>
<evidence type="ECO:0000313" key="9">
    <source>
        <dbReference type="EMBL" id="VDK29838.1"/>
    </source>
</evidence>
<dbReference type="CDD" id="cd02248">
    <property type="entry name" value="Peptidase_C1A"/>
    <property type="match status" value="1"/>
</dbReference>
<keyword evidence="4" id="KW-0788">Thiol protease</keyword>
<dbReference type="Pfam" id="PF08246">
    <property type="entry name" value="Inhibitor_I29"/>
    <property type="match status" value="1"/>
</dbReference>
<dbReference type="InterPro" id="IPR000668">
    <property type="entry name" value="Peptidase_C1A_C"/>
</dbReference>
<evidence type="ECO:0000259" key="7">
    <source>
        <dbReference type="SMART" id="SM00645"/>
    </source>
</evidence>
<proteinExistence type="inferred from homology"/>
<dbReference type="PANTHER" id="PTHR12411">
    <property type="entry name" value="CYSTEINE PROTEASE FAMILY C1-RELATED"/>
    <property type="match status" value="1"/>
</dbReference>
<evidence type="ECO:0000259" key="8">
    <source>
        <dbReference type="SMART" id="SM00848"/>
    </source>
</evidence>
<reference evidence="11" key="1">
    <citation type="submission" date="2016-06" db="UniProtKB">
        <authorList>
            <consortium name="WormBaseParasite"/>
        </authorList>
    </citation>
    <scope>IDENTIFICATION</scope>
</reference>
<dbReference type="InterPro" id="IPR013201">
    <property type="entry name" value="Prot_inhib_I29"/>
</dbReference>
<organism evidence="11">
    <name type="scientific">Gongylonema pulchrum</name>
    <dbReference type="NCBI Taxonomy" id="637853"/>
    <lineage>
        <taxon>Eukaryota</taxon>
        <taxon>Metazoa</taxon>
        <taxon>Ecdysozoa</taxon>
        <taxon>Nematoda</taxon>
        <taxon>Chromadorea</taxon>
        <taxon>Rhabditida</taxon>
        <taxon>Spirurina</taxon>
        <taxon>Spiruromorpha</taxon>
        <taxon>Spiruroidea</taxon>
        <taxon>Gongylonematidae</taxon>
        <taxon>Gongylonema</taxon>
    </lineage>
</organism>
<evidence type="ECO:0000313" key="10">
    <source>
        <dbReference type="Proteomes" id="UP000271098"/>
    </source>
</evidence>
<dbReference type="InterPro" id="IPR000169">
    <property type="entry name" value="Pept_cys_AS"/>
</dbReference>
<dbReference type="SUPFAM" id="SSF54001">
    <property type="entry name" value="Cysteine proteinases"/>
    <property type="match status" value="1"/>
</dbReference>
<dbReference type="PROSITE" id="PS00139">
    <property type="entry name" value="THIOL_PROTEASE_CYS"/>
    <property type="match status" value="1"/>
</dbReference>
<dbReference type="InterPro" id="IPR013128">
    <property type="entry name" value="Peptidase_C1A"/>
</dbReference>
<dbReference type="SMART" id="SM00645">
    <property type="entry name" value="Pept_C1"/>
    <property type="match status" value="1"/>
</dbReference>
<dbReference type="SMART" id="SM00848">
    <property type="entry name" value="Inhibitor_I29"/>
    <property type="match status" value="1"/>
</dbReference>
<dbReference type="Gene3D" id="3.90.70.10">
    <property type="entry name" value="Cysteine proteinases"/>
    <property type="match status" value="1"/>
</dbReference>
<gene>
    <name evidence="9" type="ORF">GPUH_LOCUS1337</name>
</gene>
<feature type="domain" description="Cathepsin propeptide inhibitor" evidence="8">
    <location>
        <begin position="3"/>
        <end position="53"/>
    </location>
</feature>
<sequence>KTKEANPDVENRRFATFVQNVNKIRQHNERYSRGKESFKMGINQFTDMLPEELKKRNGFRNDLRKMPGTKNIVRLKVNGKLPKRVDWREEGYVTPIKDQSSCGSCWAFSAVGALEGQHFRKTGELVSFSEQNLVDCSTEHGNCACDGGLYDQVPNSVASALDSVRTATITDR</sequence>
<dbReference type="Gene3D" id="1.10.287.2250">
    <property type="match status" value="1"/>
</dbReference>
<dbReference type="GO" id="GO:0008234">
    <property type="term" value="F:cysteine-type peptidase activity"/>
    <property type="evidence" value="ECO:0007669"/>
    <property type="project" value="UniProtKB-KW"/>
</dbReference>
<dbReference type="AlphaFoldDB" id="A0A183CXZ6"/>
<keyword evidence="5" id="KW-0865">Zymogen</keyword>
<evidence type="ECO:0000256" key="4">
    <source>
        <dbReference type="ARBA" id="ARBA00022807"/>
    </source>
</evidence>
<name>A0A183CXZ6_9BILA</name>
<dbReference type="GO" id="GO:0006508">
    <property type="term" value="P:proteolysis"/>
    <property type="evidence" value="ECO:0007669"/>
    <property type="project" value="UniProtKB-KW"/>
</dbReference>
<reference evidence="9 10" key="2">
    <citation type="submission" date="2018-11" db="EMBL/GenBank/DDBJ databases">
        <authorList>
            <consortium name="Pathogen Informatics"/>
        </authorList>
    </citation>
    <scope>NUCLEOTIDE SEQUENCE [LARGE SCALE GENOMIC DNA]</scope>
</reference>
<comment type="similarity">
    <text evidence="1">Belongs to the peptidase C1 family.</text>
</comment>
<evidence type="ECO:0000256" key="5">
    <source>
        <dbReference type="ARBA" id="ARBA00023145"/>
    </source>
</evidence>
<keyword evidence="2" id="KW-0645">Protease</keyword>
<dbReference type="Pfam" id="PF00112">
    <property type="entry name" value="Peptidase_C1"/>
    <property type="match status" value="1"/>
</dbReference>
<dbReference type="InterPro" id="IPR039417">
    <property type="entry name" value="Peptidase_C1A_papain-like"/>
</dbReference>
<dbReference type="InterPro" id="IPR038765">
    <property type="entry name" value="Papain-like_cys_pep_sf"/>
</dbReference>
<dbReference type="WBParaSite" id="GPUH_0000133901-mRNA-1">
    <property type="protein sequence ID" value="GPUH_0000133901-mRNA-1"/>
    <property type="gene ID" value="GPUH_0000133901"/>
</dbReference>
<evidence type="ECO:0000256" key="2">
    <source>
        <dbReference type="ARBA" id="ARBA00022670"/>
    </source>
</evidence>
<feature type="domain" description="Peptidase C1A papain C-terminal" evidence="7">
    <location>
        <begin position="81"/>
        <end position="170"/>
    </location>
</feature>
<evidence type="ECO:0000256" key="6">
    <source>
        <dbReference type="ARBA" id="ARBA00023157"/>
    </source>
</evidence>
<protein>
    <submittedName>
        <fullName evidence="11">Pept_C1 domain-containing protein</fullName>
    </submittedName>
</protein>
<evidence type="ECO:0000313" key="11">
    <source>
        <dbReference type="WBParaSite" id="GPUH_0000133901-mRNA-1"/>
    </source>
</evidence>
<keyword evidence="6" id="KW-1015">Disulfide bond</keyword>
<dbReference type="Proteomes" id="UP000271098">
    <property type="component" value="Unassembled WGS sequence"/>
</dbReference>
<dbReference type="OrthoDB" id="10253408at2759"/>
<keyword evidence="10" id="KW-1185">Reference proteome</keyword>